<accession>A0A8J8JUB1</accession>
<keyword evidence="2" id="KW-0732">Signal</keyword>
<sequence>MKPIVLFIFVSIAINAQAQQVDTPAHEPRKIFLRLYDDNDNKIGDGDFVSATDSTLLLKKGRKTKTVPVTTIYAIKTKHGYGYSVLVGTTSGLFAGSLVYLISAMAIMGQTNIASDTEYNLGLVAIMAPVAGAAVGIGAEQFRKSDTFIIHGNTAEWLVVKGQLGL</sequence>
<evidence type="ECO:0000256" key="1">
    <source>
        <dbReference type="SAM" id="Phobius"/>
    </source>
</evidence>
<dbReference type="Proteomes" id="UP000598971">
    <property type="component" value="Unassembled WGS sequence"/>
</dbReference>
<evidence type="ECO:0000313" key="3">
    <source>
        <dbReference type="EMBL" id="NNV55369.1"/>
    </source>
</evidence>
<dbReference type="AlphaFoldDB" id="A0A8J8JUB1"/>
<proteinExistence type="predicted"/>
<feature type="chain" id="PRO_5035300745" evidence="2">
    <location>
        <begin position="19"/>
        <end position="166"/>
    </location>
</feature>
<reference evidence="3" key="1">
    <citation type="submission" date="2019-10" db="EMBL/GenBank/DDBJ databases">
        <title>Draft genome sequence of Panacibacter sp. KCS-6.</title>
        <authorList>
            <person name="Yim K.J."/>
        </authorList>
    </citation>
    <scope>NUCLEOTIDE SEQUENCE</scope>
    <source>
        <strain evidence="3">KCS-6</strain>
    </source>
</reference>
<gene>
    <name evidence="3" type="ORF">GD597_07865</name>
</gene>
<evidence type="ECO:0000256" key="2">
    <source>
        <dbReference type="SAM" id="SignalP"/>
    </source>
</evidence>
<evidence type="ECO:0000313" key="4">
    <source>
        <dbReference type="Proteomes" id="UP000598971"/>
    </source>
</evidence>
<keyword evidence="1" id="KW-1133">Transmembrane helix</keyword>
<organism evidence="3 4">
    <name type="scientific">Limnovirga soli</name>
    <dbReference type="NCBI Taxonomy" id="2656915"/>
    <lineage>
        <taxon>Bacteria</taxon>
        <taxon>Pseudomonadati</taxon>
        <taxon>Bacteroidota</taxon>
        <taxon>Chitinophagia</taxon>
        <taxon>Chitinophagales</taxon>
        <taxon>Chitinophagaceae</taxon>
        <taxon>Limnovirga</taxon>
    </lineage>
</organism>
<comment type="caution">
    <text evidence="3">The sequence shown here is derived from an EMBL/GenBank/DDBJ whole genome shotgun (WGS) entry which is preliminary data.</text>
</comment>
<keyword evidence="4" id="KW-1185">Reference proteome</keyword>
<feature type="signal peptide" evidence="2">
    <location>
        <begin position="1"/>
        <end position="18"/>
    </location>
</feature>
<dbReference type="RefSeq" id="WP_171607295.1">
    <property type="nucleotide sequence ID" value="NZ_WHPF01000005.1"/>
</dbReference>
<protein>
    <submittedName>
        <fullName evidence="3">Uncharacterized protein</fullName>
    </submittedName>
</protein>
<keyword evidence="1" id="KW-0472">Membrane</keyword>
<name>A0A8J8JUB1_9BACT</name>
<feature type="transmembrane region" description="Helical" evidence="1">
    <location>
        <begin position="119"/>
        <end position="139"/>
    </location>
</feature>
<dbReference type="EMBL" id="WHPF01000005">
    <property type="protein sequence ID" value="NNV55369.1"/>
    <property type="molecule type" value="Genomic_DNA"/>
</dbReference>
<keyword evidence="1" id="KW-0812">Transmembrane</keyword>
<feature type="transmembrane region" description="Helical" evidence="1">
    <location>
        <begin position="81"/>
        <end position="107"/>
    </location>
</feature>